<dbReference type="PANTHER" id="PTHR34265:SF1">
    <property type="entry name" value="TYPE III PANTOTHENATE KINASE"/>
    <property type="match status" value="1"/>
</dbReference>
<organism evidence="17 18">
    <name type="scientific">Anaerococcus prevotii ACS-065-V-Col13</name>
    <dbReference type="NCBI Taxonomy" id="879305"/>
    <lineage>
        <taxon>Bacteria</taxon>
        <taxon>Bacillati</taxon>
        <taxon>Bacillota</taxon>
        <taxon>Tissierellia</taxon>
        <taxon>Tissierellales</taxon>
        <taxon>Peptoniphilaceae</taxon>
        <taxon>Anaerococcus</taxon>
    </lineage>
</organism>
<evidence type="ECO:0000256" key="8">
    <source>
        <dbReference type="ARBA" id="ARBA00022679"/>
    </source>
</evidence>
<dbReference type="GO" id="GO:0005737">
    <property type="term" value="C:cytoplasm"/>
    <property type="evidence" value="ECO:0007669"/>
    <property type="project" value="UniProtKB-SubCell"/>
</dbReference>
<sequence>MLLAIDIENRTTNFGLFENDKMLTNFTLASSKDRSASELYLVIKYLLLDKKIDMDKIDDVIISSVVPELDKTYATIGENIIGKSPTFISAGLKIGINIKCDNPKDVGSDRIIRAVGARDRFKDDLIIISASTITTIDYINSSKEFVGGLIMPGINLFQESLAKESAKLPQVEIIKSEKILGKTTTSAMQNGIYFSYKSAIISIIDRIIDQHKLDIKNTKIIISGEYNSLIQNEKYKLETISNLGLYGLNKIYKINMKK</sequence>
<evidence type="ECO:0000256" key="16">
    <source>
        <dbReference type="HAMAP-Rule" id="MF_01274"/>
    </source>
</evidence>
<name>F0GWZ2_9FIRM</name>
<keyword evidence="8 16" id="KW-0808">Transferase</keyword>
<dbReference type="PATRIC" id="fig|879305.3.peg.1329"/>
<dbReference type="Proteomes" id="UP000005286">
    <property type="component" value="Unassembled WGS sequence"/>
</dbReference>
<evidence type="ECO:0000256" key="12">
    <source>
        <dbReference type="ARBA" id="ARBA00022958"/>
    </source>
</evidence>
<keyword evidence="13 16" id="KW-0173">Coenzyme A biosynthesis</keyword>
<comment type="pathway">
    <text evidence="4 16">Cofactor biosynthesis; coenzyme A biosynthesis; CoA from (R)-pantothenate: step 1/5.</text>
</comment>
<dbReference type="AlphaFoldDB" id="F0GWZ2"/>
<dbReference type="PANTHER" id="PTHR34265">
    <property type="entry name" value="TYPE III PANTOTHENATE KINASE"/>
    <property type="match status" value="1"/>
</dbReference>
<comment type="caution">
    <text evidence="16">Lacks conserved residue(s) required for the propagation of feature annotation.</text>
</comment>
<evidence type="ECO:0000256" key="4">
    <source>
        <dbReference type="ARBA" id="ARBA00005225"/>
    </source>
</evidence>
<keyword evidence="11 16" id="KW-0067">ATP-binding</keyword>
<evidence type="ECO:0000256" key="6">
    <source>
        <dbReference type="ARBA" id="ARBA00012102"/>
    </source>
</evidence>
<dbReference type="eggNOG" id="COG1521">
    <property type="taxonomic scope" value="Bacteria"/>
</dbReference>
<dbReference type="Pfam" id="PF03309">
    <property type="entry name" value="Pan_kinase"/>
    <property type="match status" value="1"/>
</dbReference>
<evidence type="ECO:0000256" key="1">
    <source>
        <dbReference type="ARBA" id="ARBA00001206"/>
    </source>
</evidence>
<comment type="subcellular location">
    <subcellularLocation>
        <location evidence="3 16">Cytoplasm</location>
    </subcellularLocation>
</comment>
<keyword evidence="10 16" id="KW-0418">Kinase</keyword>
<evidence type="ECO:0000256" key="14">
    <source>
        <dbReference type="ARBA" id="ARBA00038036"/>
    </source>
</evidence>
<feature type="binding site" evidence="16">
    <location>
        <position position="132"/>
    </location>
    <ligand>
        <name>ATP</name>
        <dbReference type="ChEBI" id="CHEBI:30616"/>
    </ligand>
</feature>
<dbReference type="STRING" id="879305.HMPREF9290_0642"/>
<comment type="cofactor">
    <cofactor evidence="2">
        <name>K(+)</name>
        <dbReference type="ChEBI" id="CHEBI:29103"/>
    </cofactor>
</comment>
<dbReference type="GO" id="GO:0004594">
    <property type="term" value="F:pantothenate kinase activity"/>
    <property type="evidence" value="ECO:0007669"/>
    <property type="project" value="UniProtKB-UniRule"/>
</dbReference>
<feature type="binding site" evidence="16">
    <location>
        <begin position="6"/>
        <end position="13"/>
    </location>
    <ligand>
        <name>ATP</name>
        <dbReference type="ChEBI" id="CHEBI:30616"/>
    </ligand>
</feature>
<dbReference type="GO" id="GO:0005524">
    <property type="term" value="F:ATP binding"/>
    <property type="evidence" value="ECO:0007669"/>
    <property type="project" value="UniProtKB-UniRule"/>
</dbReference>
<dbReference type="HAMAP" id="MF_01274">
    <property type="entry name" value="Pantothen_kinase_3"/>
    <property type="match status" value="1"/>
</dbReference>
<comment type="subunit">
    <text evidence="5 16">Homodimer.</text>
</comment>
<evidence type="ECO:0000256" key="9">
    <source>
        <dbReference type="ARBA" id="ARBA00022741"/>
    </source>
</evidence>
<gene>
    <name evidence="16 17" type="primary">coaX</name>
    <name evidence="17" type="ORF">HMPREF9290_0642</name>
</gene>
<keyword evidence="18" id="KW-1185">Reference proteome</keyword>
<keyword evidence="9 16" id="KW-0547">Nucleotide-binding</keyword>
<keyword evidence="7 16" id="KW-0963">Cytoplasm</keyword>
<evidence type="ECO:0000313" key="18">
    <source>
        <dbReference type="Proteomes" id="UP000005286"/>
    </source>
</evidence>
<evidence type="ECO:0000256" key="11">
    <source>
        <dbReference type="ARBA" id="ARBA00022840"/>
    </source>
</evidence>
<evidence type="ECO:0000256" key="10">
    <source>
        <dbReference type="ARBA" id="ARBA00022777"/>
    </source>
</evidence>
<protein>
    <recommendedName>
        <fullName evidence="15 16">Type III pantothenate kinase</fullName>
        <ecNumber evidence="6 16">2.7.1.33</ecNumber>
    </recommendedName>
    <alternativeName>
        <fullName evidence="16">PanK-III</fullName>
    </alternativeName>
    <alternativeName>
        <fullName evidence="16">Pantothenic acid kinase</fullName>
    </alternativeName>
</protein>
<dbReference type="InterPro" id="IPR004619">
    <property type="entry name" value="Type_III_PanK"/>
</dbReference>
<comment type="cofactor">
    <cofactor evidence="16">
        <name>NH4(+)</name>
        <dbReference type="ChEBI" id="CHEBI:28938"/>
    </cofactor>
    <cofactor evidence="16">
        <name>K(+)</name>
        <dbReference type="ChEBI" id="CHEBI:29103"/>
    </cofactor>
    <text evidence="16">A monovalent cation. Ammonium or potassium.</text>
</comment>
<dbReference type="SUPFAM" id="SSF53067">
    <property type="entry name" value="Actin-like ATPase domain"/>
    <property type="match status" value="2"/>
</dbReference>
<dbReference type="Gene3D" id="3.30.420.40">
    <property type="match status" value="2"/>
</dbReference>
<dbReference type="EMBL" id="AEXM01000028">
    <property type="protein sequence ID" value="EGC81667.1"/>
    <property type="molecule type" value="Genomic_DNA"/>
</dbReference>
<dbReference type="EC" id="2.7.1.33" evidence="6 16"/>
<comment type="catalytic activity">
    <reaction evidence="1 16">
        <text>(R)-pantothenate + ATP = (R)-4'-phosphopantothenate + ADP + H(+)</text>
        <dbReference type="Rhea" id="RHEA:16373"/>
        <dbReference type="ChEBI" id="CHEBI:10986"/>
        <dbReference type="ChEBI" id="CHEBI:15378"/>
        <dbReference type="ChEBI" id="CHEBI:29032"/>
        <dbReference type="ChEBI" id="CHEBI:30616"/>
        <dbReference type="ChEBI" id="CHEBI:456216"/>
        <dbReference type="EC" id="2.7.1.33"/>
    </reaction>
</comment>
<evidence type="ECO:0000256" key="3">
    <source>
        <dbReference type="ARBA" id="ARBA00004496"/>
    </source>
</evidence>
<evidence type="ECO:0000313" key="17">
    <source>
        <dbReference type="EMBL" id="EGC81667.1"/>
    </source>
</evidence>
<dbReference type="RefSeq" id="WP_004835244.1">
    <property type="nucleotide sequence ID" value="NZ_AEXM01000028.1"/>
</dbReference>
<dbReference type="UniPathway" id="UPA00241">
    <property type="reaction ID" value="UER00352"/>
</dbReference>
<dbReference type="NCBIfam" id="TIGR00671">
    <property type="entry name" value="baf"/>
    <property type="match status" value="1"/>
</dbReference>
<dbReference type="GO" id="GO:0015937">
    <property type="term" value="P:coenzyme A biosynthetic process"/>
    <property type="evidence" value="ECO:0007669"/>
    <property type="project" value="UniProtKB-UniRule"/>
</dbReference>
<accession>F0GWZ2</accession>
<feature type="binding site" evidence="16">
    <location>
        <begin position="107"/>
        <end position="110"/>
    </location>
    <ligand>
        <name>substrate</name>
    </ligand>
</feature>
<comment type="function">
    <text evidence="16">Catalyzes the phosphorylation of pantothenate (Pan), the first step in CoA biosynthesis.</text>
</comment>
<reference evidence="17 18" key="1">
    <citation type="submission" date="2011-01" db="EMBL/GenBank/DDBJ databases">
        <authorList>
            <person name="Durkin A.S."/>
            <person name="Madupu R."/>
            <person name="Torralba M."/>
            <person name="Gillis M."/>
            <person name="Methe B."/>
            <person name="Sutton G."/>
            <person name="Nelson K.E."/>
        </authorList>
    </citation>
    <scope>NUCLEOTIDE SEQUENCE [LARGE SCALE GENOMIC DNA]</scope>
    <source>
        <strain evidence="17 18">ACS-065-V-Col13</strain>
    </source>
</reference>
<dbReference type="CDD" id="cd24015">
    <property type="entry name" value="ASKHA_NBD_PanK-III"/>
    <property type="match status" value="1"/>
</dbReference>
<comment type="caution">
    <text evidence="17">The sequence shown here is derived from an EMBL/GenBank/DDBJ whole genome shotgun (WGS) entry which is preliminary data.</text>
</comment>
<feature type="active site" description="Proton acceptor" evidence="16">
    <location>
        <position position="109"/>
    </location>
</feature>
<evidence type="ECO:0000256" key="15">
    <source>
        <dbReference type="ARBA" id="ARBA00040883"/>
    </source>
</evidence>
<evidence type="ECO:0000256" key="13">
    <source>
        <dbReference type="ARBA" id="ARBA00022993"/>
    </source>
</evidence>
<dbReference type="InterPro" id="IPR043129">
    <property type="entry name" value="ATPase_NBD"/>
</dbReference>
<evidence type="ECO:0000256" key="5">
    <source>
        <dbReference type="ARBA" id="ARBA00011738"/>
    </source>
</evidence>
<keyword evidence="12 16" id="KW-0630">Potassium</keyword>
<evidence type="ECO:0000256" key="2">
    <source>
        <dbReference type="ARBA" id="ARBA00001958"/>
    </source>
</evidence>
<proteinExistence type="inferred from homology"/>
<evidence type="ECO:0000256" key="7">
    <source>
        <dbReference type="ARBA" id="ARBA00022490"/>
    </source>
</evidence>
<comment type="similarity">
    <text evidence="14 16">Belongs to the type III pantothenate kinase family.</text>
</comment>
<feature type="binding site" evidence="16">
    <location>
        <position position="184"/>
    </location>
    <ligand>
        <name>substrate</name>
    </ligand>
</feature>